<gene>
    <name evidence="2" type="ORF">GNT65_07860</name>
</gene>
<dbReference type="Pfam" id="PF10972">
    <property type="entry name" value="CsiV"/>
    <property type="match status" value="1"/>
</dbReference>
<accession>A0A6L7HW97</accession>
<proteinExistence type="predicted"/>
<feature type="signal peptide" evidence="1">
    <location>
        <begin position="1"/>
        <end position="21"/>
    </location>
</feature>
<dbReference type="EMBL" id="WRPA01000005">
    <property type="protein sequence ID" value="MXR68586.1"/>
    <property type="molecule type" value="Genomic_DNA"/>
</dbReference>
<dbReference type="InterPro" id="IPR021241">
    <property type="entry name" value="CsiV"/>
</dbReference>
<keyword evidence="3" id="KW-1185">Reference proteome</keyword>
<dbReference type="RefSeq" id="WP_160795001.1">
    <property type="nucleotide sequence ID" value="NZ_CANMWR010000007.1"/>
</dbReference>
<name>A0A6L7HW97_9GAMM</name>
<evidence type="ECO:0000313" key="2">
    <source>
        <dbReference type="EMBL" id="MXR68586.1"/>
    </source>
</evidence>
<keyword evidence="1" id="KW-0732">Signal</keyword>
<dbReference type="Proteomes" id="UP000474778">
    <property type="component" value="Unassembled WGS sequence"/>
</dbReference>
<dbReference type="AlphaFoldDB" id="A0A6L7HW97"/>
<feature type="chain" id="PRO_5026897410" evidence="1">
    <location>
        <begin position="22"/>
        <end position="312"/>
    </location>
</feature>
<sequence length="312" mass="35298">MFKKSLLLVTTLASLSGAAWADTERWFEVEVYLFERQGSQLEETLTLPGNRHSRQPIDMISPLFATDITGASLGLEGCNAQQWLETPAECDKQLQQAQVTHPSQIPTTIGAPEPKYATLGAGTVLLADSQSQFGAMINTLKREAGHKSLLHMTWQQSMLPRHQAKPVRLYAGEDYSDRFNEDGYAVNAAPQNETSVIPEFNFDLNFDEKQVTPIWALEGTLNIYLNHYLYVETALTLHREGSKAQPQVAGENEMTQTPYLHNIYMTQNKRVRSDEIHYFDHPNMGMILQIRKMEQPEEFHSPQSQPDETTQG</sequence>
<reference evidence="2 3" key="1">
    <citation type="submission" date="2019-12" db="EMBL/GenBank/DDBJ databases">
        <title>Shewanella insulae sp. nov., isolated from a tidal flat.</title>
        <authorList>
            <person name="Yoon J.-H."/>
        </authorList>
    </citation>
    <scope>NUCLEOTIDE SEQUENCE [LARGE SCALE GENOMIC DNA]</scope>
    <source>
        <strain evidence="2 3">JBTF-M18</strain>
    </source>
</reference>
<evidence type="ECO:0000256" key="1">
    <source>
        <dbReference type="SAM" id="SignalP"/>
    </source>
</evidence>
<evidence type="ECO:0000313" key="3">
    <source>
        <dbReference type="Proteomes" id="UP000474778"/>
    </source>
</evidence>
<organism evidence="2 3">
    <name type="scientific">Shewanella insulae</name>
    <dbReference type="NCBI Taxonomy" id="2681496"/>
    <lineage>
        <taxon>Bacteria</taxon>
        <taxon>Pseudomonadati</taxon>
        <taxon>Pseudomonadota</taxon>
        <taxon>Gammaproteobacteria</taxon>
        <taxon>Alteromonadales</taxon>
        <taxon>Shewanellaceae</taxon>
        <taxon>Shewanella</taxon>
    </lineage>
</organism>
<protein>
    <submittedName>
        <fullName evidence="2">Uncharacterized protein</fullName>
    </submittedName>
</protein>
<comment type="caution">
    <text evidence="2">The sequence shown here is derived from an EMBL/GenBank/DDBJ whole genome shotgun (WGS) entry which is preliminary data.</text>
</comment>